<reference evidence="3 4" key="1">
    <citation type="journal article" date="2021" name="Sci. Rep.">
        <title>Chromosome anchoring in Senegalese sole (Solea senegalensis) reveals sex-associated markers and genome rearrangements in flatfish.</title>
        <authorList>
            <person name="Guerrero-Cozar I."/>
            <person name="Gomez-Garrido J."/>
            <person name="Berbel C."/>
            <person name="Martinez-Blanch J.F."/>
            <person name="Alioto T."/>
            <person name="Claros M.G."/>
            <person name="Gagnaire P.A."/>
            <person name="Manchado M."/>
        </authorList>
    </citation>
    <scope>NUCLEOTIDE SEQUENCE [LARGE SCALE GENOMIC DNA]</scope>
    <source>
        <strain evidence="3">Sse05_10M</strain>
    </source>
</reference>
<gene>
    <name evidence="3" type="ORF">JOB18_008345</name>
</gene>
<evidence type="ECO:0000256" key="2">
    <source>
        <dbReference type="SAM" id="SignalP"/>
    </source>
</evidence>
<dbReference type="AlphaFoldDB" id="A0AAV6T3W6"/>
<sequence>MRVLVFVFVCLSPSPPPLHSVTSAGPAYLPLHTCPAAAIKPPGFHQLITQSALSSCPYLQSLPDRHSVYTSFLPARLPAQPSPQALQPSSPLPPDQHPSFPAFPHLK</sequence>
<evidence type="ECO:0000256" key="1">
    <source>
        <dbReference type="SAM" id="MobiDB-lite"/>
    </source>
</evidence>
<accession>A0AAV6T3W6</accession>
<evidence type="ECO:0000313" key="4">
    <source>
        <dbReference type="Proteomes" id="UP000693946"/>
    </source>
</evidence>
<dbReference type="EMBL" id="JAGKHQ010000001">
    <property type="protein sequence ID" value="KAG7524160.1"/>
    <property type="molecule type" value="Genomic_DNA"/>
</dbReference>
<organism evidence="3 4">
    <name type="scientific">Solea senegalensis</name>
    <name type="common">Senegalese sole</name>
    <dbReference type="NCBI Taxonomy" id="28829"/>
    <lineage>
        <taxon>Eukaryota</taxon>
        <taxon>Metazoa</taxon>
        <taxon>Chordata</taxon>
        <taxon>Craniata</taxon>
        <taxon>Vertebrata</taxon>
        <taxon>Euteleostomi</taxon>
        <taxon>Actinopterygii</taxon>
        <taxon>Neopterygii</taxon>
        <taxon>Teleostei</taxon>
        <taxon>Neoteleostei</taxon>
        <taxon>Acanthomorphata</taxon>
        <taxon>Carangaria</taxon>
        <taxon>Pleuronectiformes</taxon>
        <taxon>Pleuronectoidei</taxon>
        <taxon>Soleidae</taxon>
        <taxon>Solea</taxon>
    </lineage>
</organism>
<feature type="signal peptide" evidence="2">
    <location>
        <begin position="1"/>
        <end position="20"/>
    </location>
</feature>
<dbReference type="Proteomes" id="UP000693946">
    <property type="component" value="Linkage Group LG1"/>
</dbReference>
<feature type="chain" id="PRO_5043630504" evidence="2">
    <location>
        <begin position="21"/>
        <end position="107"/>
    </location>
</feature>
<protein>
    <submittedName>
        <fullName evidence="3">Uncharacterized protein</fullName>
    </submittedName>
</protein>
<proteinExistence type="predicted"/>
<comment type="caution">
    <text evidence="3">The sequence shown here is derived from an EMBL/GenBank/DDBJ whole genome shotgun (WGS) entry which is preliminary data.</text>
</comment>
<keyword evidence="2" id="KW-0732">Signal</keyword>
<evidence type="ECO:0000313" key="3">
    <source>
        <dbReference type="EMBL" id="KAG7524160.1"/>
    </source>
</evidence>
<feature type="compositionally biased region" description="Low complexity" evidence="1">
    <location>
        <begin position="79"/>
        <end position="89"/>
    </location>
</feature>
<keyword evidence="4" id="KW-1185">Reference proteome</keyword>
<feature type="region of interest" description="Disordered" evidence="1">
    <location>
        <begin position="79"/>
        <end position="107"/>
    </location>
</feature>
<name>A0AAV6T3W6_SOLSE</name>